<feature type="coiled-coil region" evidence="2">
    <location>
        <begin position="268"/>
        <end position="330"/>
    </location>
</feature>
<dbReference type="InterPro" id="IPR019734">
    <property type="entry name" value="TPR_rpt"/>
</dbReference>
<keyword evidence="3" id="KW-1133">Transmembrane helix</keyword>
<dbReference type="KEGG" id="vgu:HYG85_05320"/>
<sequence length="470" mass="53980">MSRLCLKCGSELNDEYTCTNCGLKIDIYEKIQNTSKLLYNQGLQVAKLRDLTGAISLLKRSLKLDKNNIDARNLLGLIYFEIGEVVSALQQWVISKNIQKDNNIADYYIEKIHHNQHKLDTINSAVKKYNQALKYIEQKSEDLAVIQLKKVISLNPNFVKAYCLLALCYIHDNNLTKAKKILLKVLSIDKSNYVALKYYEEITSQDPEESKEKEKIYAIDKKQENYLIKAKPKKESRINPSVLQFGYVIFGVVIGLLVAVFLIVPGKVKSKTKEADNLRKEILTKENEYDTLLDSLNSDKEKLQLDLDEKNELAKQYEEKAANFEALENLQSAVAFYLDNDKEAAANKLYVVKSENLTSNSKQLYNKLRQEIYPVMAKNAFTEGSRLYSRGKSPVVEKNLNQAVAYFKTATKFASSDDYFADDLLYYEARCHQLLGNNKEAIDLFQKLIDQYPKSSFKTWSNNYLSQLKN</sequence>
<organism evidence="4 5">
    <name type="scientific">Vallitalea guaymasensis</name>
    <dbReference type="NCBI Taxonomy" id="1185412"/>
    <lineage>
        <taxon>Bacteria</taxon>
        <taxon>Bacillati</taxon>
        <taxon>Bacillota</taxon>
        <taxon>Clostridia</taxon>
        <taxon>Lachnospirales</taxon>
        <taxon>Vallitaleaceae</taxon>
        <taxon>Vallitalea</taxon>
    </lineage>
</organism>
<protein>
    <submittedName>
        <fullName evidence="4">Tetratricopeptide repeat protein</fullName>
    </submittedName>
</protein>
<dbReference type="Gene3D" id="1.25.40.10">
    <property type="entry name" value="Tetratricopeptide repeat domain"/>
    <property type="match status" value="3"/>
</dbReference>
<evidence type="ECO:0000256" key="3">
    <source>
        <dbReference type="SAM" id="Phobius"/>
    </source>
</evidence>
<keyword evidence="3" id="KW-0472">Membrane</keyword>
<accession>A0A8J8M8R4</accession>
<dbReference type="PROSITE" id="PS50005">
    <property type="entry name" value="TPR"/>
    <property type="match status" value="1"/>
</dbReference>
<name>A0A8J8M8R4_9FIRM</name>
<dbReference type="RefSeq" id="WP_212692603.1">
    <property type="nucleotide sequence ID" value="NZ_CP058561.1"/>
</dbReference>
<evidence type="ECO:0000313" key="5">
    <source>
        <dbReference type="Proteomes" id="UP000677305"/>
    </source>
</evidence>
<dbReference type="AlphaFoldDB" id="A0A8J8M8R4"/>
<feature type="repeat" description="TPR" evidence="1">
    <location>
        <begin position="35"/>
        <end position="68"/>
    </location>
</feature>
<proteinExistence type="predicted"/>
<keyword evidence="1" id="KW-0802">TPR repeat</keyword>
<evidence type="ECO:0000256" key="2">
    <source>
        <dbReference type="SAM" id="Coils"/>
    </source>
</evidence>
<dbReference type="InterPro" id="IPR011990">
    <property type="entry name" value="TPR-like_helical_dom_sf"/>
</dbReference>
<dbReference type="EMBL" id="CP058561">
    <property type="protein sequence ID" value="QUH28368.1"/>
    <property type="molecule type" value="Genomic_DNA"/>
</dbReference>
<dbReference type="Proteomes" id="UP000677305">
    <property type="component" value="Chromosome"/>
</dbReference>
<dbReference type="Pfam" id="PF13431">
    <property type="entry name" value="TPR_17"/>
    <property type="match status" value="1"/>
</dbReference>
<dbReference type="SUPFAM" id="SSF48452">
    <property type="entry name" value="TPR-like"/>
    <property type="match status" value="2"/>
</dbReference>
<evidence type="ECO:0000313" key="4">
    <source>
        <dbReference type="EMBL" id="QUH28368.1"/>
    </source>
</evidence>
<evidence type="ECO:0000256" key="1">
    <source>
        <dbReference type="PROSITE-ProRule" id="PRU00339"/>
    </source>
</evidence>
<gene>
    <name evidence="4" type="ORF">HYG85_05320</name>
</gene>
<keyword evidence="5" id="KW-1185">Reference proteome</keyword>
<dbReference type="Pfam" id="PF13174">
    <property type="entry name" value="TPR_6"/>
    <property type="match status" value="1"/>
</dbReference>
<feature type="transmembrane region" description="Helical" evidence="3">
    <location>
        <begin position="245"/>
        <end position="264"/>
    </location>
</feature>
<keyword evidence="3" id="KW-0812">Transmembrane</keyword>
<keyword evidence="2" id="KW-0175">Coiled coil</keyword>
<reference evidence="4 5" key="1">
    <citation type="submission" date="2020-07" db="EMBL/GenBank/DDBJ databases">
        <title>Vallitalea guaymasensis genome.</title>
        <authorList>
            <person name="Postec A."/>
        </authorList>
    </citation>
    <scope>NUCLEOTIDE SEQUENCE [LARGE SCALE GENOMIC DNA]</scope>
    <source>
        <strain evidence="4 5">Ra1766G1</strain>
    </source>
</reference>
<dbReference type="SMART" id="SM00028">
    <property type="entry name" value="TPR"/>
    <property type="match status" value="6"/>
</dbReference>